<dbReference type="RefSeq" id="WP_109416809.1">
    <property type="nucleotide sequence ID" value="NZ_QEAS01000013.1"/>
</dbReference>
<dbReference type="NCBIfam" id="TIGR01200">
    <property type="entry name" value="GLPGLI"/>
    <property type="match status" value="1"/>
</dbReference>
<dbReference type="EMBL" id="QEAS01000013">
    <property type="protein sequence ID" value="PWG79565.1"/>
    <property type="molecule type" value="Genomic_DNA"/>
</dbReference>
<dbReference type="AlphaFoldDB" id="A0A2U2PDT2"/>
<evidence type="ECO:0000313" key="2">
    <source>
        <dbReference type="Proteomes" id="UP000245647"/>
    </source>
</evidence>
<protein>
    <submittedName>
        <fullName evidence="1">GLPGLI family protein</fullName>
    </submittedName>
</protein>
<keyword evidence="2" id="KW-1185">Reference proteome</keyword>
<dbReference type="InterPro" id="IPR005901">
    <property type="entry name" value="GLPGLI"/>
</dbReference>
<accession>A0A2U2PDT2</accession>
<proteinExistence type="predicted"/>
<dbReference type="Proteomes" id="UP000245647">
    <property type="component" value="Unassembled WGS sequence"/>
</dbReference>
<dbReference type="OrthoDB" id="1440774at2"/>
<reference evidence="1 2" key="1">
    <citation type="submission" date="2018-04" db="EMBL/GenBank/DDBJ databases">
        <title>Pedobacter chongqingensis sp. nov., isolated from a rottenly hemp rope.</title>
        <authorList>
            <person name="Cai Y."/>
        </authorList>
    </citation>
    <scope>NUCLEOTIDE SEQUENCE [LARGE SCALE GENOMIC DNA]</scope>
    <source>
        <strain evidence="1 2">FJ4-8</strain>
    </source>
</reference>
<dbReference type="Pfam" id="PF22252">
    <property type="entry name" value="PNGase_F-II_N"/>
    <property type="match status" value="1"/>
</dbReference>
<sequence>MIIGLLAGNTRLEAQYTYFPEKGTVTYEKKINLHAFSRKNSSPGGRGFSGDVFSSLPHFITSPYTLVFNRSVSLYSPGKAEDISFLDYAYINPAVALRNTVYAEPEKGSAVVRKEFMADEVLLKPDTLHKIRWKITPETRDILGYTCRRANALLMDSIYVVAFYTDEIPFRGGPECFSGLPGLILGVALPHHNITWFATEVKMDMAPAAQLVPPTGRKVRSRKELREYLKKNLALRNEALLREAVDLIML</sequence>
<organism evidence="1 2">
    <name type="scientific">Pararcticibacter amylolyticus</name>
    <dbReference type="NCBI Taxonomy" id="2173175"/>
    <lineage>
        <taxon>Bacteria</taxon>
        <taxon>Pseudomonadati</taxon>
        <taxon>Bacteroidota</taxon>
        <taxon>Sphingobacteriia</taxon>
        <taxon>Sphingobacteriales</taxon>
        <taxon>Sphingobacteriaceae</taxon>
        <taxon>Pararcticibacter</taxon>
    </lineage>
</organism>
<comment type="caution">
    <text evidence="1">The sequence shown here is derived from an EMBL/GenBank/DDBJ whole genome shotgun (WGS) entry which is preliminary data.</text>
</comment>
<evidence type="ECO:0000313" key="1">
    <source>
        <dbReference type="EMBL" id="PWG79565.1"/>
    </source>
</evidence>
<gene>
    <name evidence="1" type="ORF">DDR33_15975</name>
</gene>
<name>A0A2U2PDT2_9SPHI</name>